<evidence type="ECO:0000313" key="5">
    <source>
        <dbReference type="Proteomes" id="UP000076715"/>
    </source>
</evidence>
<evidence type="ECO:0000259" key="3">
    <source>
        <dbReference type="PROSITE" id="PS51762"/>
    </source>
</evidence>
<dbReference type="Pfam" id="PF00722">
    <property type="entry name" value="Glyco_hydro_16"/>
    <property type="match status" value="1"/>
</dbReference>
<dbReference type="Gene3D" id="2.60.120.200">
    <property type="match status" value="1"/>
</dbReference>
<feature type="signal peptide" evidence="2">
    <location>
        <begin position="1"/>
        <end position="24"/>
    </location>
</feature>
<dbReference type="InterPro" id="IPR050546">
    <property type="entry name" value="Glycosyl_Hydrlase_16"/>
</dbReference>
<accession>A0A163BLA7</accession>
<evidence type="ECO:0000256" key="2">
    <source>
        <dbReference type="SAM" id="SignalP"/>
    </source>
</evidence>
<dbReference type="SUPFAM" id="SSF49899">
    <property type="entry name" value="Concanavalin A-like lectins/glucanases"/>
    <property type="match status" value="1"/>
</dbReference>
<feature type="chain" id="PRO_5007841795" description="GH16 domain-containing protein" evidence="2">
    <location>
        <begin position="25"/>
        <end position="289"/>
    </location>
</feature>
<comment type="caution">
    <text evidence="4">The sequence shown here is derived from an EMBL/GenBank/DDBJ whole genome shotgun (WGS) entry which is preliminary data.</text>
</comment>
<dbReference type="Proteomes" id="UP000076715">
    <property type="component" value="Unassembled WGS sequence"/>
</dbReference>
<feature type="domain" description="GH16" evidence="3">
    <location>
        <begin position="29"/>
        <end position="289"/>
    </location>
</feature>
<comment type="similarity">
    <text evidence="1">Belongs to the glycosyl hydrolase 16 family.</text>
</comment>
<dbReference type="PANTHER" id="PTHR10963:SF60">
    <property type="entry name" value="GRAM-NEGATIVE BACTERIA-BINDING PROTEIN 1-RELATED"/>
    <property type="match status" value="1"/>
</dbReference>
<name>A0A163BLA7_9FLAO</name>
<reference evidence="4 5" key="1">
    <citation type="submission" date="2016-01" db="EMBL/GenBank/DDBJ databases">
        <title>The draft genome sequence of Aquimarina sp. RZW4-3-2.</title>
        <authorList>
            <person name="Wang Y."/>
        </authorList>
    </citation>
    <scope>NUCLEOTIDE SEQUENCE [LARGE SCALE GENOMIC DNA]</scope>
    <source>
        <strain evidence="4 5">RZW4-3-2</strain>
    </source>
</reference>
<protein>
    <recommendedName>
        <fullName evidence="3">GH16 domain-containing protein</fullName>
    </recommendedName>
</protein>
<dbReference type="GO" id="GO:0004553">
    <property type="term" value="F:hydrolase activity, hydrolyzing O-glycosyl compounds"/>
    <property type="evidence" value="ECO:0007669"/>
    <property type="project" value="InterPro"/>
</dbReference>
<gene>
    <name evidence="4" type="ORF">AWE51_21115</name>
</gene>
<keyword evidence="2" id="KW-0732">Signal</keyword>
<dbReference type="CDD" id="cd08023">
    <property type="entry name" value="GH16_laminarinase_like"/>
    <property type="match status" value="1"/>
</dbReference>
<dbReference type="GO" id="GO:0005975">
    <property type="term" value="P:carbohydrate metabolic process"/>
    <property type="evidence" value="ECO:0007669"/>
    <property type="project" value="InterPro"/>
</dbReference>
<evidence type="ECO:0000256" key="1">
    <source>
        <dbReference type="ARBA" id="ARBA00006865"/>
    </source>
</evidence>
<dbReference type="EMBL" id="LQRT01000004">
    <property type="protein sequence ID" value="KZS41511.1"/>
    <property type="molecule type" value="Genomic_DNA"/>
</dbReference>
<evidence type="ECO:0000313" key="4">
    <source>
        <dbReference type="EMBL" id="KZS41511.1"/>
    </source>
</evidence>
<dbReference type="STRING" id="1642818.AWE51_21115"/>
<dbReference type="AlphaFoldDB" id="A0A163BLA7"/>
<dbReference type="PROSITE" id="PS51762">
    <property type="entry name" value="GH16_2"/>
    <property type="match status" value="1"/>
</dbReference>
<dbReference type="PANTHER" id="PTHR10963">
    <property type="entry name" value="GLYCOSYL HYDROLASE-RELATED"/>
    <property type="match status" value="1"/>
</dbReference>
<keyword evidence="5" id="KW-1185">Reference proteome</keyword>
<dbReference type="PROSITE" id="PS51257">
    <property type="entry name" value="PROKAR_LIPOPROTEIN"/>
    <property type="match status" value="1"/>
</dbReference>
<organism evidence="4 5">
    <name type="scientific">Aquimarina aggregata</name>
    <dbReference type="NCBI Taxonomy" id="1642818"/>
    <lineage>
        <taxon>Bacteria</taxon>
        <taxon>Pseudomonadati</taxon>
        <taxon>Bacteroidota</taxon>
        <taxon>Flavobacteriia</taxon>
        <taxon>Flavobacteriales</taxon>
        <taxon>Flavobacteriaceae</taxon>
        <taxon>Aquimarina</taxon>
    </lineage>
</organism>
<dbReference type="InterPro" id="IPR000757">
    <property type="entry name" value="Beta-glucanase-like"/>
</dbReference>
<sequence length="289" mass="32417">MTKMHIRIGALSILSILLFSCSSSDDPETEQVNPPDPDPDPVKEWSLVWEDNFDTDLSAWNAWDSGAFNEEVQLYTPSQLVLENGVLSVNVERKEVTGATIPGSMDQKMFPYTSGRIETKTTYGPSSAAGEQEYRFMARIQLPAGAGMWPAFWSFGDPWPTKGEIDILEARGNEPNQFQSNVFYGTTAGTATSFNNEEIYTNLDDLTADFHTYELIWAKDKLTILLDDVVKATYTTIRNHNISDLFDNKHKITLNVAVGGIFFPPGDRDITAYADTAVMKVDWVKVYKR</sequence>
<proteinExistence type="inferred from homology"/>
<dbReference type="InterPro" id="IPR013320">
    <property type="entry name" value="ConA-like_dom_sf"/>
</dbReference>